<accession>A0A7R7VRC3</accession>
<reference evidence="2" key="1">
    <citation type="submission" date="2021-01" db="EMBL/GenBank/DDBJ databases">
        <authorList>
            <consortium name="Aspergillus chevalieri M1 genome sequencing consortium"/>
            <person name="Kazuki M."/>
            <person name="Futagami T."/>
        </authorList>
    </citation>
    <scope>NUCLEOTIDE SEQUENCE</scope>
    <source>
        <strain evidence="2">M1</strain>
    </source>
</reference>
<organism evidence="2 3">
    <name type="scientific">Aspergillus chevalieri</name>
    <name type="common">Eurotium chevalieri</name>
    <dbReference type="NCBI Taxonomy" id="182096"/>
    <lineage>
        <taxon>Eukaryota</taxon>
        <taxon>Fungi</taxon>
        <taxon>Dikarya</taxon>
        <taxon>Ascomycota</taxon>
        <taxon>Pezizomycotina</taxon>
        <taxon>Eurotiomycetes</taxon>
        <taxon>Eurotiomycetidae</taxon>
        <taxon>Eurotiales</taxon>
        <taxon>Aspergillaceae</taxon>
        <taxon>Aspergillus</taxon>
        <taxon>Aspergillus subgen. Aspergillus</taxon>
    </lineage>
</organism>
<proteinExistence type="predicted"/>
<feature type="transmembrane region" description="Helical" evidence="1">
    <location>
        <begin position="28"/>
        <end position="51"/>
    </location>
</feature>
<dbReference type="PANTHER" id="PTHR33048:SF47">
    <property type="entry name" value="INTEGRAL MEMBRANE PROTEIN-RELATED"/>
    <property type="match status" value="1"/>
</dbReference>
<name>A0A7R7VRC3_ASPCH</name>
<keyword evidence="1" id="KW-0472">Membrane</keyword>
<keyword evidence="3" id="KW-1185">Reference proteome</keyword>
<protein>
    <recommendedName>
        <fullName evidence="4">Integral membrane protein</fullName>
    </recommendedName>
</protein>
<keyword evidence="1" id="KW-1133">Transmembrane helix</keyword>
<dbReference type="KEGG" id="ache:ACHE_50533S"/>
<evidence type="ECO:0000313" key="2">
    <source>
        <dbReference type="EMBL" id="BCR89335.1"/>
    </source>
</evidence>
<evidence type="ECO:0000256" key="1">
    <source>
        <dbReference type="SAM" id="Phobius"/>
    </source>
</evidence>
<evidence type="ECO:0000313" key="3">
    <source>
        <dbReference type="Proteomes" id="UP000637239"/>
    </source>
</evidence>
<dbReference type="PANTHER" id="PTHR33048">
    <property type="entry name" value="PTH11-LIKE INTEGRAL MEMBRANE PROTEIN (AFU_ORTHOLOGUE AFUA_5G11245)"/>
    <property type="match status" value="1"/>
</dbReference>
<evidence type="ECO:0008006" key="4">
    <source>
        <dbReference type="Google" id="ProtNLM"/>
    </source>
</evidence>
<dbReference type="EMBL" id="AP024420">
    <property type="protein sequence ID" value="BCR89335.1"/>
    <property type="molecule type" value="Genomic_DNA"/>
</dbReference>
<sequence>MRAGVLAAAAILTKCILLKQLPDQNDITWAWAPITLWYSVEIYIIIIYATLPTLRQFYLFTMGQSYHNSSCGSTRSGGLGGSHARERSHSVGLASLKSRLKPGGNAIATYQQAFRQENILPAKTQIHKVTEFQISRDTHGSSHGLHDGPHE</sequence>
<keyword evidence="1" id="KW-0812">Transmembrane</keyword>
<dbReference type="Proteomes" id="UP000637239">
    <property type="component" value="Chromosome 5"/>
</dbReference>
<dbReference type="AlphaFoldDB" id="A0A7R7VRC3"/>
<gene>
    <name evidence="2" type="ORF">ACHE_50533S</name>
</gene>
<dbReference type="InterPro" id="IPR052337">
    <property type="entry name" value="SAT4-like"/>
</dbReference>
<dbReference type="GeneID" id="66983693"/>
<reference evidence="2" key="2">
    <citation type="submission" date="2021-02" db="EMBL/GenBank/DDBJ databases">
        <title>Aspergillus chevalieri M1 genome sequence.</title>
        <authorList>
            <person name="Kadooka C."/>
            <person name="Mori K."/>
            <person name="Futagami T."/>
        </authorList>
    </citation>
    <scope>NUCLEOTIDE SEQUENCE</scope>
    <source>
        <strain evidence="2">M1</strain>
    </source>
</reference>
<dbReference type="RefSeq" id="XP_043137857.1">
    <property type="nucleotide sequence ID" value="XM_043280260.1"/>
</dbReference>